<gene>
    <name evidence="7" type="ORF">GHC57_08250</name>
</gene>
<evidence type="ECO:0000256" key="3">
    <source>
        <dbReference type="ARBA" id="ARBA00022692"/>
    </source>
</evidence>
<keyword evidence="4 6" id="KW-1133">Transmembrane helix</keyword>
<evidence type="ECO:0000313" key="7">
    <source>
        <dbReference type="EMBL" id="MQX36506.1"/>
    </source>
</evidence>
<dbReference type="InterPro" id="IPR043428">
    <property type="entry name" value="LivM-like"/>
</dbReference>
<sequence>MAERAPLSPRVRLGLHLLGLLALALLPPLLTLIDEPFYVTLATRVLILALAAVSLDLILGYGGMVSFGHAAFVGVGGYVTGILAHHAFMGDPLMLFGLAVPGMNEALIVWPLAMAVSAVAALLIGVLSLRTGGIHFIMITLAFAQMLYYLLVSLQAYGGDDGLTLWGRNTVAGTDLLADRETFYYVCLGLLAVVVLAFRRLVDSRFGLVLQGARQNERRMRALGVPVTRYRLAAFTLAGAVAGLAGVLSVNQAEFVSPTLLHWTHSGELLVVVILGGMGTLVGPVLGAFVLMGLEEVLAGVTEHWRVILGPVLVLVVLYARAGLHGWVIGPRRHADADGEGAS</sequence>
<dbReference type="PANTHER" id="PTHR30482">
    <property type="entry name" value="HIGH-AFFINITY BRANCHED-CHAIN AMINO ACID TRANSPORT SYSTEM PERMEASE"/>
    <property type="match status" value="1"/>
</dbReference>
<comment type="subcellular location">
    <subcellularLocation>
        <location evidence="1">Cell membrane</location>
        <topology evidence="1">Multi-pass membrane protein</topology>
    </subcellularLocation>
</comment>
<dbReference type="Proteomes" id="UP000434582">
    <property type="component" value="Unassembled WGS sequence"/>
</dbReference>
<feature type="transmembrane region" description="Helical" evidence="6">
    <location>
        <begin position="67"/>
        <end position="88"/>
    </location>
</feature>
<evidence type="ECO:0000256" key="2">
    <source>
        <dbReference type="ARBA" id="ARBA00022475"/>
    </source>
</evidence>
<evidence type="ECO:0000256" key="6">
    <source>
        <dbReference type="SAM" id="Phobius"/>
    </source>
</evidence>
<feature type="transmembrane region" description="Helical" evidence="6">
    <location>
        <begin position="136"/>
        <end position="157"/>
    </location>
</feature>
<proteinExistence type="predicted"/>
<dbReference type="OrthoDB" id="9804361at2"/>
<keyword evidence="8" id="KW-1185">Reference proteome</keyword>
<keyword evidence="5 6" id="KW-0472">Membrane</keyword>
<feature type="transmembrane region" description="Helical" evidence="6">
    <location>
        <begin position="230"/>
        <end position="249"/>
    </location>
</feature>
<reference evidence="7 8" key="1">
    <citation type="submission" date="2019-10" db="EMBL/GenBank/DDBJ databases">
        <title>Draft whole-genome sequence of the purple nonsulfur photosynthetic bacterium Roseospira navarrensis DSM 15114.</title>
        <authorList>
            <person name="Kyndt J.A."/>
            <person name="Meyer T.E."/>
        </authorList>
    </citation>
    <scope>NUCLEOTIDE SEQUENCE [LARGE SCALE GENOMIC DNA]</scope>
    <source>
        <strain evidence="7 8">DSM 15114</strain>
    </source>
</reference>
<feature type="transmembrane region" description="Helical" evidence="6">
    <location>
        <begin position="269"/>
        <end position="292"/>
    </location>
</feature>
<accession>A0A7X1ZDF9</accession>
<feature type="transmembrane region" description="Helical" evidence="6">
    <location>
        <begin position="304"/>
        <end position="322"/>
    </location>
</feature>
<dbReference type="AlphaFoldDB" id="A0A7X1ZDF9"/>
<protein>
    <submittedName>
        <fullName evidence="7">Branched-chain amino acid ABC transporter permease</fullName>
    </submittedName>
</protein>
<dbReference type="InterPro" id="IPR001851">
    <property type="entry name" value="ABC_transp_permease"/>
</dbReference>
<evidence type="ECO:0000256" key="4">
    <source>
        <dbReference type="ARBA" id="ARBA00022989"/>
    </source>
</evidence>
<feature type="transmembrane region" description="Helical" evidence="6">
    <location>
        <begin position="183"/>
        <end position="202"/>
    </location>
</feature>
<dbReference type="GO" id="GO:0005886">
    <property type="term" value="C:plasma membrane"/>
    <property type="evidence" value="ECO:0007669"/>
    <property type="project" value="UniProtKB-SubCell"/>
</dbReference>
<organism evidence="7 8">
    <name type="scientific">Roseospira navarrensis</name>
    <dbReference type="NCBI Taxonomy" id="140058"/>
    <lineage>
        <taxon>Bacteria</taxon>
        <taxon>Pseudomonadati</taxon>
        <taxon>Pseudomonadota</taxon>
        <taxon>Alphaproteobacteria</taxon>
        <taxon>Rhodospirillales</taxon>
        <taxon>Rhodospirillaceae</taxon>
        <taxon>Roseospira</taxon>
    </lineage>
</organism>
<dbReference type="EMBL" id="WIVE01000020">
    <property type="protein sequence ID" value="MQX36506.1"/>
    <property type="molecule type" value="Genomic_DNA"/>
</dbReference>
<evidence type="ECO:0000313" key="8">
    <source>
        <dbReference type="Proteomes" id="UP000434582"/>
    </source>
</evidence>
<dbReference type="RefSeq" id="WP_153343063.1">
    <property type="nucleotide sequence ID" value="NZ_WIVE01000020.1"/>
</dbReference>
<evidence type="ECO:0000256" key="5">
    <source>
        <dbReference type="ARBA" id="ARBA00023136"/>
    </source>
</evidence>
<keyword evidence="2" id="KW-1003">Cell membrane</keyword>
<dbReference type="PANTHER" id="PTHR30482:SF17">
    <property type="entry name" value="ABC TRANSPORTER ATP-BINDING PROTEIN"/>
    <property type="match status" value="1"/>
</dbReference>
<evidence type="ECO:0000256" key="1">
    <source>
        <dbReference type="ARBA" id="ARBA00004651"/>
    </source>
</evidence>
<name>A0A7X1ZDF9_9PROT</name>
<comment type="caution">
    <text evidence="7">The sequence shown here is derived from an EMBL/GenBank/DDBJ whole genome shotgun (WGS) entry which is preliminary data.</text>
</comment>
<dbReference type="GO" id="GO:0015658">
    <property type="term" value="F:branched-chain amino acid transmembrane transporter activity"/>
    <property type="evidence" value="ECO:0007669"/>
    <property type="project" value="InterPro"/>
</dbReference>
<dbReference type="CDD" id="cd06581">
    <property type="entry name" value="TM_PBP1_LivM_like"/>
    <property type="match status" value="1"/>
</dbReference>
<feature type="transmembrane region" description="Helical" evidence="6">
    <location>
        <begin position="41"/>
        <end position="60"/>
    </location>
</feature>
<feature type="transmembrane region" description="Helical" evidence="6">
    <location>
        <begin position="108"/>
        <end position="129"/>
    </location>
</feature>
<keyword evidence="3 6" id="KW-0812">Transmembrane</keyword>
<dbReference type="Pfam" id="PF02653">
    <property type="entry name" value="BPD_transp_2"/>
    <property type="match status" value="1"/>
</dbReference>